<dbReference type="InterPro" id="IPR013974">
    <property type="entry name" value="SAF"/>
</dbReference>
<evidence type="ECO:0000256" key="2">
    <source>
        <dbReference type="ARBA" id="ARBA00022729"/>
    </source>
</evidence>
<feature type="domain" description="SAF" evidence="5">
    <location>
        <begin position="120"/>
        <end position="182"/>
    </location>
</feature>
<dbReference type="CDD" id="cd11614">
    <property type="entry name" value="SAF_CpaB_FlgA_like"/>
    <property type="match status" value="1"/>
</dbReference>
<dbReference type="SUPFAM" id="SSF51269">
    <property type="entry name" value="AFP III-like domain"/>
    <property type="match status" value="1"/>
</dbReference>
<dbReference type="Gene3D" id="3.90.1210.10">
    <property type="entry name" value="Antifreeze-like/N-acetylneuraminic acid synthase C-terminal domain"/>
    <property type="match status" value="1"/>
</dbReference>
<proteinExistence type="inferred from homology"/>
<evidence type="ECO:0000259" key="5">
    <source>
        <dbReference type="SMART" id="SM00858"/>
    </source>
</evidence>
<organism evidence="6 7">
    <name type="scientific">Thiomonas bhubaneswarensis</name>
    <dbReference type="NCBI Taxonomy" id="339866"/>
    <lineage>
        <taxon>Bacteria</taxon>
        <taxon>Pseudomonadati</taxon>
        <taxon>Pseudomonadota</taxon>
        <taxon>Betaproteobacteria</taxon>
        <taxon>Burkholderiales</taxon>
        <taxon>Thiomonas</taxon>
    </lineage>
</organism>
<dbReference type="SMART" id="SM00858">
    <property type="entry name" value="SAF"/>
    <property type="match status" value="1"/>
</dbReference>
<dbReference type="Pfam" id="PF13144">
    <property type="entry name" value="ChapFlgA"/>
    <property type="match status" value="1"/>
</dbReference>
<dbReference type="PANTHER" id="PTHR36307:SF1">
    <property type="entry name" value="FLAGELLA BASAL BODY P-RING FORMATION PROTEIN FLGA"/>
    <property type="match status" value="1"/>
</dbReference>
<keyword evidence="2" id="KW-0732">Signal</keyword>
<comment type="function">
    <text evidence="4">Involved in the assembly process of the P-ring formation. It may associate with FlgF on the rod constituting a structure essential for the P-ring assembly or may act as a modulator protein for the P-ring assembly.</text>
</comment>
<keyword evidence="6" id="KW-0282">Flagellum</keyword>
<dbReference type="NCBIfam" id="TIGR03170">
    <property type="entry name" value="flgA_cterm"/>
    <property type="match status" value="1"/>
</dbReference>
<dbReference type="InterPro" id="IPR041231">
    <property type="entry name" value="FlgA_N"/>
</dbReference>
<reference evidence="7" key="1">
    <citation type="submission" date="2015-08" db="EMBL/GenBank/DDBJ databases">
        <authorList>
            <person name="Varghese N."/>
        </authorList>
    </citation>
    <scope>NUCLEOTIDE SEQUENCE [LARGE SCALE GENOMIC DNA]</scope>
    <source>
        <strain evidence="7">DSM 18181</strain>
    </source>
</reference>
<gene>
    <name evidence="6" type="ORF">Ga0061069_104248</name>
</gene>
<dbReference type="STRING" id="339866.GCA_001418255_01478"/>
<dbReference type="PANTHER" id="PTHR36307">
    <property type="entry name" value="FLAGELLA BASAL BODY P-RING FORMATION PROTEIN FLGA"/>
    <property type="match status" value="1"/>
</dbReference>
<keyword evidence="6" id="KW-0969">Cilium</keyword>
<dbReference type="GO" id="GO:0044780">
    <property type="term" value="P:bacterial-type flagellum assembly"/>
    <property type="evidence" value="ECO:0007669"/>
    <property type="project" value="InterPro"/>
</dbReference>
<evidence type="ECO:0000313" key="7">
    <source>
        <dbReference type="Proteomes" id="UP000183649"/>
    </source>
</evidence>
<name>A0A0K6I0P5_9BURK</name>
<evidence type="ECO:0000256" key="1">
    <source>
        <dbReference type="ARBA" id="ARBA00004418"/>
    </source>
</evidence>
<evidence type="ECO:0000256" key="4">
    <source>
        <dbReference type="RuleBase" id="RU362063"/>
    </source>
</evidence>
<dbReference type="EMBL" id="CYHF01000004">
    <property type="protein sequence ID" value="CUA96700.1"/>
    <property type="molecule type" value="Genomic_DNA"/>
</dbReference>
<keyword evidence="7" id="KW-1185">Reference proteome</keyword>
<evidence type="ECO:0000313" key="6">
    <source>
        <dbReference type="EMBL" id="CUA96700.1"/>
    </source>
</evidence>
<dbReference type="Proteomes" id="UP000183649">
    <property type="component" value="Unassembled WGS sequence"/>
</dbReference>
<sequence>MLRIFPRFRHGRFVAGLWALGLVIALGGMSAAWAVPAAESPAKIRAAVEAFVRAGLPASGEKVMIDVQGPAPGLRFPPCAELRTAYFGNPNPYGAQTVEVRCARPAVWTLYLPVRVDRQQGVVVVARALQAGHVLTAADLTTVERDATRLPPGAVNDAQALVGQVLRYSVAAGQPLVQSMLTGPQLVHYGQSVSLVAQGLGVRLVALGQALADGRVGQSVLVRNVQSGRVVSGVVDAQGQVVVPLQ</sequence>
<dbReference type="AlphaFoldDB" id="A0A0K6I0P5"/>
<keyword evidence="6" id="KW-0966">Cell projection</keyword>
<dbReference type="Pfam" id="PF17656">
    <property type="entry name" value="ChapFlgA_N"/>
    <property type="match status" value="1"/>
</dbReference>
<dbReference type="InterPro" id="IPR039246">
    <property type="entry name" value="Flagellar_FlgA"/>
</dbReference>
<comment type="subcellular location">
    <subcellularLocation>
        <location evidence="1 4">Periplasm</location>
    </subcellularLocation>
</comment>
<accession>A0A0K6I0P5</accession>
<dbReference type="RefSeq" id="WP_072243002.1">
    <property type="nucleotide sequence ID" value="NZ_CYHF01000004.1"/>
</dbReference>
<keyword evidence="3 4" id="KW-0574">Periplasm</keyword>
<dbReference type="GO" id="GO:0042597">
    <property type="term" value="C:periplasmic space"/>
    <property type="evidence" value="ECO:0007669"/>
    <property type="project" value="UniProtKB-SubCell"/>
</dbReference>
<dbReference type="InterPro" id="IPR036732">
    <property type="entry name" value="AFP_Neu5c_C_sf"/>
</dbReference>
<dbReference type="Gene3D" id="2.30.30.760">
    <property type="match status" value="1"/>
</dbReference>
<protein>
    <recommendedName>
        <fullName evidence="4">Flagella basal body P-ring formation protein FlgA</fullName>
    </recommendedName>
</protein>
<keyword evidence="4" id="KW-1005">Bacterial flagellum biogenesis</keyword>
<dbReference type="InterPro" id="IPR017585">
    <property type="entry name" value="SAF_FlgA"/>
</dbReference>
<comment type="similarity">
    <text evidence="4">Belongs to the FlgA family.</text>
</comment>
<evidence type="ECO:0000256" key="3">
    <source>
        <dbReference type="ARBA" id="ARBA00022764"/>
    </source>
</evidence>